<name>A0A9Y1BJY6_9ARCH</name>
<dbReference type="SUPFAM" id="SSF52540">
    <property type="entry name" value="P-loop containing nucleoside triphosphate hydrolases"/>
    <property type="match status" value="1"/>
</dbReference>
<feature type="coiled-coil region" evidence="1">
    <location>
        <begin position="845"/>
        <end position="985"/>
    </location>
</feature>
<reference evidence="3" key="1">
    <citation type="journal article" date="2022" name="Nat. Microbiol.">
        <title>Unique mobile elements and scalable gene flow at the prokaryote-eukaryote boundary revealed by circularized Asgard archaea genomes.</title>
        <authorList>
            <person name="Wu F."/>
            <person name="Speth D.R."/>
            <person name="Philosof A."/>
            <person name="Cremiere A."/>
            <person name="Narayanan A."/>
            <person name="Barco R.A."/>
            <person name="Connon S.A."/>
            <person name="Amend J.P."/>
            <person name="Antoshechkin I.A."/>
            <person name="Orphan V.J."/>
        </authorList>
    </citation>
    <scope>NUCLEOTIDE SEQUENCE</scope>
    <source>
        <strain evidence="3">PM71</strain>
    </source>
</reference>
<dbReference type="InterPro" id="IPR003959">
    <property type="entry name" value="ATPase_AAA_core"/>
</dbReference>
<proteinExistence type="predicted"/>
<dbReference type="GO" id="GO:0016887">
    <property type="term" value="F:ATP hydrolysis activity"/>
    <property type="evidence" value="ECO:0007669"/>
    <property type="project" value="InterPro"/>
</dbReference>
<dbReference type="InterPro" id="IPR027417">
    <property type="entry name" value="P-loop_NTPase"/>
</dbReference>
<dbReference type="EMBL" id="CP084166">
    <property type="protein sequence ID" value="UJG40404.1"/>
    <property type="molecule type" value="Genomic_DNA"/>
</dbReference>
<dbReference type="AlphaFoldDB" id="A0A9Y1BJY6"/>
<dbReference type="GO" id="GO:0005524">
    <property type="term" value="F:ATP binding"/>
    <property type="evidence" value="ECO:0007669"/>
    <property type="project" value="InterPro"/>
</dbReference>
<protein>
    <submittedName>
        <fullName evidence="3">AAA family ATPase</fullName>
    </submittedName>
</protein>
<evidence type="ECO:0000313" key="3">
    <source>
        <dbReference type="EMBL" id="UJG40404.1"/>
    </source>
</evidence>
<sequence>MSNEMNLFKKVGFTSNPFNPMGVTKGLDEDVPPPVGVRNALIRAIGKLEESTNYRDNIALAVIGEYGSGKSELMKYLARYTKSIGIISIFTQFSRDTLNLYSFLKKQLSRNLKDENTSKRVIIFIDEIDDIPRMISNNQISRNDADRFFKDFRRFLERNDRFSDFKNIMLVLGFGVPSWNYVLSYHPDISDNRLIGFKIIIPEPEDWKMAGLVRRYIYFYANQDLRNLINLKNPYYPFSEGTALALAKLSALVHEYTYVNTRMLIKLMDRLVVYLAKKTLERKEEIIIQFTLEHFEEIIKKPEILGLNNENFENALRKINSSLIEVARKFAKEININEETIYKLLFRIYFDHSAISDAELKNYIDQNLVEFFKNRLIDSGLVDDLLIINYEDNIENYEEIVKDIEYSEKDSQYRNIRLIKKYATYIDNDLVKNNYDPTTVPVSEYNTYIAVKKKNLKTLNEELRELFENKAKSYILISEQRWKNEIKEKQIRGIEISGERKALQQFDNESSRKISVKFSKNLKEILKMHYISVLGTKDKNINDLVCAIDSPKNAIMLAKPSIEKDIKDILKTYLKLCVKSSELFEAITFLVPEETDEIIKHEKLSQELTGIVDLKPRDSPLIKVYGIPKKDLIHILYPKETHQEKNHDDIKNNFITWLTNTQKEIRTEFDKMDRIPLDNRIFQKRDFNDLLDTYYELWEEIVSEEPNNQKINELKTKLERFGSLFKFNKVQKLSLIERDIIELFSVFAHSIDPELARIRLRRRYALSCSILEEIEILRLLTVKGILIDQAPKAKKKFKFDFYNPKLDRTYLNEVTKQYLNLVEKFTELETIRVDFSENTHTINLEIETLQELKNLENELSEIEKNAKDIEEIVPKNFIDITGELLVEIYNERSKLHEKLRDFSEVVEAYEEDYSKVTSELESLRILLKQISAECNKHSKKSDPKINNIVQKIISVLNSIKKINEINKAIVKIENIKKELNKHIEAKSQISSLYSKLEKQTEIINKYLSTLKNLKLVDIKKWDYVFENSTEISSIIDKIGEREFRELENDVLKAELPEDPFFANKYLDWFARICAEIETFYKDIQTILLRNVQKILNQISNFFNWIKERNIDLILSNQDVKSINEIPSLLNKVDSKREISFNVIDDLYNLKQVTDKFLEEHFTKYKDIAFEIGKEGPKRAIELEKLYEKFGKNKVDNCIEDLINRKLIIKTIST</sequence>
<feature type="domain" description="ATPase AAA-type core" evidence="2">
    <location>
        <begin position="62"/>
        <end position="160"/>
    </location>
</feature>
<keyword evidence="1" id="KW-0175">Coiled coil</keyword>
<evidence type="ECO:0000259" key="2">
    <source>
        <dbReference type="Pfam" id="PF00004"/>
    </source>
</evidence>
<evidence type="ECO:0000256" key="1">
    <source>
        <dbReference type="SAM" id="Coils"/>
    </source>
</evidence>
<dbReference type="Gene3D" id="3.40.50.300">
    <property type="entry name" value="P-loop containing nucleotide triphosphate hydrolases"/>
    <property type="match status" value="1"/>
</dbReference>
<accession>A0A9Y1BJY6</accession>
<dbReference type="Proteomes" id="UP001201020">
    <property type="component" value="Chromosome"/>
</dbReference>
<organism evidence="3">
    <name type="scientific">Candidatus Heimdallarchaeum aukensis</name>
    <dbReference type="NCBI Taxonomy" id="2876573"/>
    <lineage>
        <taxon>Archaea</taxon>
        <taxon>Promethearchaeati</taxon>
        <taxon>Candidatus Heimdallarchaeota</taxon>
        <taxon>Candidatus Heimdallarchaeia (ex Rinke et al. 2021) (nom. nud.)</taxon>
        <taxon>Candidatus Heimdallarchaeales</taxon>
        <taxon>Candidatus Heimdallarchaeaceae</taxon>
        <taxon>Candidatus Heimdallarchaeum</taxon>
    </lineage>
</organism>
<gene>
    <name evidence="3" type="ORF">K9W45_11250</name>
</gene>
<dbReference type="Pfam" id="PF00004">
    <property type="entry name" value="AAA"/>
    <property type="match status" value="1"/>
</dbReference>